<evidence type="ECO:0000259" key="5">
    <source>
        <dbReference type="Pfam" id="PF08100"/>
    </source>
</evidence>
<organism evidence="6 7">
    <name type="scientific">Zasmidium cellare</name>
    <name type="common">Wine cellar mold</name>
    <name type="synonym">Racodium cellare</name>
    <dbReference type="NCBI Taxonomy" id="395010"/>
    <lineage>
        <taxon>Eukaryota</taxon>
        <taxon>Fungi</taxon>
        <taxon>Dikarya</taxon>
        <taxon>Ascomycota</taxon>
        <taxon>Pezizomycotina</taxon>
        <taxon>Dothideomycetes</taxon>
        <taxon>Dothideomycetidae</taxon>
        <taxon>Mycosphaerellales</taxon>
        <taxon>Mycosphaerellaceae</taxon>
        <taxon>Zasmidium</taxon>
    </lineage>
</organism>
<comment type="caution">
    <text evidence="6">The sequence shown here is derived from an EMBL/GenBank/DDBJ whole genome shotgun (WGS) entry which is preliminary data.</text>
</comment>
<reference evidence="6 7" key="1">
    <citation type="journal article" date="2023" name="G3 (Bethesda)">
        <title>A chromosome-level genome assembly of Zasmidium syzygii isolated from banana leaves.</title>
        <authorList>
            <person name="van Westerhoven A.C."/>
            <person name="Mehrabi R."/>
            <person name="Talebi R."/>
            <person name="Steentjes M.B.F."/>
            <person name="Corcolon B."/>
            <person name="Chong P.A."/>
            <person name="Kema G.H.J."/>
            <person name="Seidl M.F."/>
        </authorList>
    </citation>
    <scope>NUCLEOTIDE SEQUENCE [LARGE SCALE GENOMIC DNA]</scope>
    <source>
        <strain evidence="6 7">P124</strain>
    </source>
</reference>
<proteinExistence type="predicted"/>
<name>A0ABR0ETJ6_ZASCE</name>
<evidence type="ECO:0000313" key="7">
    <source>
        <dbReference type="Proteomes" id="UP001305779"/>
    </source>
</evidence>
<evidence type="ECO:0000256" key="3">
    <source>
        <dbReference type="ARBA" id="ARBA00022691"/>
    </source>
</evidence>
<dbReference type="Pfam" id="PF08100">
    <property type="entry name" value="Dimerisation"/>
    <property type="match status" value="1"/>
</dbReference>
<feature type="domain" description="O-methyltransferase C-terminal" evidence="4">
    <location>
        <begin position="227"/>
        <end position="373"/>
    </location>
</feature>
<dbReference type="PANTHER" id="PTHR43712">
    <property type="entry name" value="PUTATIVE (AFU_ORTHOLOGUE AFUA_4G14580)-RELATED"/>
    <property type="match status" value="1"/>
</dbReference>
<dbReference type="EMBL" id="JAXOVC010000003">
    <property type="protein sequence ID" value="KAK4504498.1"/>
    <property type="molecule type" value="Genomic_DNA"/>
</dbReference>
<evidence type="ECO:0000256" key="2">
    <source>
        <dbReference type="ARBA" id="ARBA00022679"/>
    </source>
</evidence>
<dbReference type="SUPFAM" id="SSF46785">
    <property type="entry name" value="Winged helix' DNA-binding domain"/>
    <property type="match status" value="1"/>
</dbReference>
<keyword evidence="7" id="KW-1185">Reference proteome</keyword>
<sequence length="410" mass="45823">MAAFRVREAMEDLPSDPKERKELYNAARDLMLATESPRDTHHRLFIAWTRPMIQIGIDLGIFRLLAYNPARAWSIDDLASRTGAESALLARVMRALAAHGTLKQTSVSTYIATNITETLAHEDARKQSSCQIGFCGPFMHALPQQLAKTGYLNPSDVNDSAFQLGYGTHLTPYLWLQENPERAKLFFDMMPIQRAGQVCWTQKAEIVEPMVGKYFALSEDDVARERAQLVDIGGGAGHQCITLRENLPKLKGRIVLQDMEFSTTPASKDPVILKNSIEVVTHDFNQPQPHSTRGAKVYYIRNVLHNWDDEACIPILKNLRDALAEDSMIVIDEMVVSEMNASAITVNYDTVMMAFATQQRTKAEWEALLGRAGLGIRETLCYDEESCDCLIVVEKMASLSNGGPRDSVVE</sequence>
<dbReference type="InterPro" id="IPR036390">
    <property type="entry name" value="WH_DNA-bd_sf"/>
</dbReference>
<dbReference type="Gene3D" id="1.10.10.10">
    <property type="entry name" value="Winged helix-like DNA-binding domain superfamily/Winged helix DNA-binding domain"/>
    <property type="match status" value="1"/>
</dbReference>
<accession>A0ABR0ETJ6</accession>
<keyword evidence="1" id="KW-0489">Methyltransferase</keyword>
<dbReference type="InterPro" id="IPR016461">
    <property type="entry name" value="COMT-like"/>
</dbReference>
<dbReference type="Pfam" id="PF00891">
    <property type="entry name" value="Methyltransf_2"/>
    <property type="match status" value="1"/>
</dbReference>
<evidence type="ECO:0008006" key="8">
    <source>
        <dbReference type="Google" id="ProtNLM"/>
    </source>
</evidence>
<dbReference type="InterPro" id="IPR029063">
    <property type="entry name" value="SAM-dependent_MTases_sf"/>
</dbReference>
<evidence type="ECO:0000259" key="4">
    <source>
        <dbReference type="Pfam" id="PF00891"/>
    </source>
</evidence>
<dbReference type="PROSITE" id="PS51683">
    <property type="entry name" value="SAM_OMT_II"/>
    <property type="match status" value="1"/>
</dbReference>
<dbReference type="InterPro" id="IPR012967">
    <property type="entry name" value="COMT_dimerisation"/>
</dbReference>
<protein>
    <recommendedName>
        <fullName evidence="8">O-methyltransferase domain-containing protein</fullName>
    </recommendedName>
</protein>
<keyword evidence="3" id="KW-0949">S-adenosyl-L-methionine</keyword>
<gene>
    <name evidence="6" type="ORF">PRZ48_005414</name>
</gene>
<evidence type="ECO:0000256" key="1">
    <source>
        <dbReference type="ARBA" id="ARBA00022603"/>
    </source>
</evidence>
<feature type="domain" description="O-methyltransferase dimerisation" evidence="5">
    <location>
        <begin position="53"/>
        <end position="119"/>
    </location>
</feature>
<dbReference type="Gene3D" id="3.40.50.150">
    <property type="entry name" value="Vaccinia Virus protein VP39"/>
    <property type="match status" value="1"/>
</dbReference>
<keyword evidence="2" id="KW-0808">Transferase</keyword>
<dbReference type="InterPro" id="IPR001077">
    <property type="entry name" value="COMT_C"/>
</dbReference>
<dbReference type="PANTHER" id="PTHR43712:SF2">
    <property type="entry name" value="O-METHYLTRANSFERASE CICE"/>
    <property type="match status" value="1"/>
</dbReference>
<dbReference type="Proteomes" id="UP001305779">
    <property type="component" value="Unassembled WGS sequence"/>
</dbReference>
<dbReference type="PIRSF" id="PIRSF005739">
    <property type="entry name" value="O-mtase"/>
    <property type="match status" value="1"/>
</dbReference>
<dbReference type="InterPro" id="IPR036388">
    <property type="entry name" value="WH-like_DNA-bd_sf"/>
</dbReference>
<dbReference type="SUPFAM" id="SSF53335">
    <property type="entry name" value="S-adenosyl-L-methionine-dependent methyltransferases"/>
    <property type="match status" value="1"/>
</dbReference>
<evidence type="ECO:0000313" key="6">
    <source>
        <dbReference type="EMBL" id="KAK4504498.1"/>
    </source>
</evidence>